<reference evidence="4 5" key="1">
    <citation type="submission" date="2014-04" db="EMBL/GenBank/DDBJ databases">
        <title>Genome evolution of avian class.</title>
        <authorList>
            <person name="Zhang G."/>
            <person name="Li C."/>
        </authorList>
    </citation>
    <scope>NUCLEOTIDE SEQUENCE [LARGE SCALE GENOMIC DNA]</scope>
    <source>
        <strain evidence="4">BGI_N320</strain>
    </source>
</reference>
<proteinExistence type="inferred from homology"/>
<keyword evidence="3" id="KW-0175">Coiled coil</keyword>
<dbReference type="InterPro" id="IPR007146">
    <property type="entry name" value="Sas10/Utp3/C1D"/>
</dbReference>
<dbReference type="GO" id="GO:0000462">
    <property type="term" value="P:maturation of SSU-rRNA from tricistronic rRNA transcript (SSU-rRNA, 5.8S rRNA, LSU-rRNA)"/>
    <property type="evidence" value="ECO:0007669"/>
    <property type="project" value="TreeGrafter"/>
</dbReference>
<organism evidence="4 5">
    <name type="scientific">Buceros rhinoceros silvestris</name>
    <dbReference type="NCBI Taxonomy" id="175836"/>
    <lineage>
        <taxon>Eukaryota</taxon>
        <taxon>Metazoa</taxon>
        <taxon>Chordata</taxon>
        <taxon>Craniata</taxon>
        <taxon>Vertebrata</taxon>
        <taxon>Euteleostomi</taxon>
        <taxon>Archelosauria</taxon>
        <taxon>Archosauria</taxon>
        <taxon>Dinosauria</taxon>
        <taxon>Saurischia</taxon>
        <taxon>Theropoda</taxon>
        <taxon>Coelurosauria</taxon>
        <taxon>Aves</taxon>
        <taxon>Neognathae</taxon>
        <taxon>Neoaves</taxon>
        <taxon>Telluraves</taxon>
        <taxon>Coraciimorphae</taxon>
        <taxon>Bucerotiformes</taxon>
        <taxon>Bucerotidae</taxon>
        <taxon>Buceros</taxon>
    </lineage>
</organism>
<keyword evidence="5" id="KW-1185">Reference proteome</keyword>
<evidence type="ECO:0000256" key="3">
    <source>
        <dbReference type="SAM" id="Coils"/>
    </source>
</evidence>
<dbReference type="EMBL" id="KL530453">
    <property type="protein sequence ID" value="KFO92624.1"/>
    <property type="molecule type" value="Genomic_DNA"/>
</dbReference>
<evidence type="ECO:0000256" key="1">
    <source>
        <dbReference type="ARBA" id="ARBA00004604"/>
    </source>
</evidence>
<feature type="non-terminal residue" evidence="4">
    <location>
        <position position="1"/>
    </location>
</feature>
<feature type="coiled-coil region" evidence="3">
    <location>
        <begin position="6"/>
        <end position="33"/>
    </location>
</feature>
<dbReference type="Pfam" id="PF04000">
    <property type="entry name" value="Sas10_Utp3"/>
    <property type="match status" value="1"/>
</dbReference>
<name>A0A091HAY0_BUCRH</name>
<evidence type="ECO:0000313" key="4">
    <source>
        <dbReference type="EMBL" id="KFO92624.1"/>
    </source>
</evidence>
<feature type="non-terminal residue" evidence="4">
    <location>
        <position position="141"/>
    </location>
</feature>
<dbReference type="PANTHER" id="PTHR13237:SF8">
    <property type="entry name" value="SOMETHING ABOUT SILENCING PROTEIN 10"/>
    <property type="match status" value="1"/>
</dbReference>
<dbReference type="PANTHER" id="PTHR13237">
    <property type="entry name" value="SOMETHING ABOUT SILENCING PROTEIN 10-RELATED"/>
    <property type="match status" value="1"/>
</dbReference>
<dbReference type="AlphaFoldDB" id="A0A091HAY0"/>
<comment type="similarity">
    <text evidence="2">Belongs to the SAS10 family.</text>
</comment>
<evidence type="ECO:0000256" key="2">
    <source>
        <dbReference type="ARBA" id="ARBA00010979"/>
    </source>
</evidence>
<dbReference type="GO" id="GO:0032040">
    <property type="term" value="C:small-subunit processome"/>
    <property type="evidence" value="ECO:0007669"/>
    <property type="project" value="TreeGrafter"/>
</dbReference>
<sequence>LLKQESPELLQLIEDLEVKLMELKDELHPLLQMVRNGTIPQGRGSRYLQNYCANISFYLLLKSRRLPVHSHPVIERLVAYRTIINDLAVVDQRLSSQVRALLKSYYDQKERKPRREKKFAVFLPLEVKRTKPQRAPALANG</sequence>
<accession>A0A091HAY0</accession>
<dbReference type="Proteomes" id="UP000054064">
    <property type="component" value="Unassembled WGS sequence"/>
</dbReference>
<comment type="subcellular location">
    <subcellularLocation>
        <location evidence="1">Nucleus</location>
        <location evidence="1">Nucleolus</location>
    </subcellularLocation>
</comment>
<evidence type="ECO:0000313" key="5">
    <source>
        <dbReference type="Proteomes" id="UP000054064"/>
    </source>
</evidence>
<gene>
    <name evidence="4" type="ORF">N320_07110</name>
</gene>
<protein>
    <submittedName>
        <fullName evidence="4">Something about silencing protein 10</fullName>
    </submittedName>
</protein>